<keyword evidence="3" id="KW-0804">Transcription</keyword>
<feature type="compositionally biased region" description="Acidic residues" evidence="6">
    <location>
        <begin position="28"/>
        <end position="46"/>
    </location>
</feature>
<dbReference type="PIRSF" id="PIRSF000778">
    <property type="entry name" value="RpoK/RPB6"/>
    <property type="match status" value="1"/>
</dbReference>
<proteinExistence type="inferred from homology"/>
<dbReference type="GO" id="GO:0006360">
    <property type="term" value="P:transcription by RNA polymerase I"/>
    <property type="evidence" value="ECO:0007669"/>
    <property type="project" value="TreeGrafter"/>
</dbReference>
<dbReference type="PANTHER" id="PTHR47227:SF5">
    <property type="entry name" value="DNA-DIRECTED RNA POLYMERASES I, II, AND III SUBUNIT RPABC2"/>
    <property type="match status" value="1"/>
</dbReference>
<dbReference type="InterPro" id="IPR020708">
    <property type="entry name" value="DNA-dir_RNA_polK_14-18kDa_CS"/>
</dbReference>
<evidence type="ECO:0000313" key="7">
    <source>
        <dbReference type="EMBL" id="CDF34728.1"/>
    </source>
</evidence>
<evidence type="ECO:0000256" key="2">
    <source>
        <dbReference type="ARBA" id="ARBA00022478"/>
    </source>
</evidence>
<keyword evidence="4" id="KW-0539">Nucleus</keyword>
<evidence type="ECO:0000256" key="1">
    <source>
        <dbReference type="ARBA" id="ARBA00004123"/>
    </source>
</evidence>
<dbReference type="STRING" id="2769.R7QAB3"/>
<dbReference type="GO" id="GO:0003899">
    <property type="term" value="F:DNA-directed RNA polymerase activity"/>
    <property type="evidence" value="ECO:0007669"/>
    <property type="project" value="InterPro"/>
</dbReference>
<evidence type="ECO:0000256" key="5">
    <source>
        <dbReference type="ARBA" id="ARBA00025773"/>
    </source>
</evidence>
<dbReference type="PhylomeDB" id="R7QAB3"/>
<evidence type="ECO:0000313" key="8">
    <source>
        <dbReference type="Proteomes" id="UP000012073"/>
    </source>
</evidence>
<dbReference type="EMBL" id="HG001706">
    <property type="protein sequence ID" value="CDF34728.1"/>
    <property type="molecule type" value="Genomic_DNA"/>
</dbReference>
<keyword evidence="2" id="KW-0240">DNA-directed RNA polymerase</keyword>
<dbReference type="InterPro" id="IPR036161">
    <property type="entry name" value="RPB6/omega-like_sf"/>
</dbReference>
<comment type="subcellular location">
    <subcellularLocation>
        <location evidence="1">Nucleus</location>
    </subcellularLocation>
</comment>
<comment type="similarity">
    <text evidence="5">Belongs to the archaeal Rpo6/eukaryotic RPB6 RNA polymerase subunit family.</text>
</comment>
<dbReference type="Proteomes" id="UP000012073">
    <property type="component" value="Unassembled WGS sequence"/>
</dbReference>
<dbReference type="GeneID" id="17322260"/>
<dbReference type="InterPro" id="IPR028363">
    <property type="entry name" value="RPB6"/>
</dbReference>
<sequence>MADDDGDGGMQDYRDEVNDMPEGNDGIDAMDEPDFGDEEDPNEEEEKERITTRTLTKYERARILGTRALQLSMGAPPMVEIQPGETDPLVIAKRELQEKKIPITIRRFLPDGSYEDWPLDDLTIPSMGQAP</sequence>
<evidence type="ECO:0000256" key="6">
    <source>
        <dbReference type="SAM" id="MobiDB-lite"/>
    </source>
</evidence>
<dbReference type="Pfam" id="PF01192">
    <property type="entry name" value="RNA_pol_Rpb6"/>
    <property type="match status" value="1"/>
</dbReference>
<dbReference type="SMART" id="SM01409">
    <property type="entry name" value="RNA_pol_Rpb6"/>
    <property type="match status" value="1"/>
</dbReference>
<evidence type="ECO:0000256" key="4">
    <source>
        <dbReference type="ARBA" id="ARBA00023242"/>
    </source>
</evidence>
<dbReference type="Gramene" id="CDF34728">
    <property type="protein sequence ID" value="CDF34728"/>
    <property type="gene ID" value="CHC_T00003644001"/>
</dbReference>
<dbReference type="KEGG" id="ccp:CHC_T00003644001"/>
<feature type="region of interest" description="Disordered" evidence="6">
    <location>
        <begin position="1"/>
        <end position="51"/>
    </location>
</feature>
<reference evidence="8" key="1">
    <citation type="journal article" date="2013" name="Proc. Natl. Acad. Sci. U.S.A.">
        <title>Genome structure and metabolic features in the red seaweed Chondrus crispus shed light on evolution of the Archaeplastida.</title>
        <authorList>
            <person name="Collen J."/>
            <person name="Porcel B."/>
            <person name="Carre W."/>
            <person name="Ball S.G."/>
            <person name="Chaparro C."/>
            <person name="Tonon T."/>
            <person name="Barbeyron T."/>
            <person name="Michel G."/>
            <person name="Noel B."/>
            <person name="Valentin K."/>
            <person name="Elias M."/>
            <person name="Artiguenave F."/>
            <person name="Arun A."/>
            <person name="Aury J.M."/>
            <person name="Barbosa-Neto J.F."/>
            <person name="Bothwell J.H."/>
            <person name="Bouget F.Y."/>
            <person name="Brillet L."/>
            <person name="Cabello-Hurtado F."/>
            <person name="Capella-Gutierrez S."/>
            <person name="Charrier B."/>
            <person name="Cladiere L."/>
            <person name="Cock J.M."/>
            <person name="Coelho S.M."/>
            <person name="Colleoni C."/>
            <person name="Czjzek M."/>
            <person name="Da Silva C."/>
            <person name="Delage L."/>
            <person name="Denoeud F."/>
            <person name="Deschamps P."/>
            <person name="Dittami S.M."/>
            <person name="Gabaldon T."/>
            <person name="Gachon C.M."/>
            <person name="Groisillier A."/>
            <person name="Herve C."/>
            <person name="Jabbari K."/>
            <person name="Katinka M."/>
            <person name="Kloareg B."/>
            <person name="Kowalczyk N."/>
            <person name="Labadie K."/>
            <person name="Leblanc C."/>
            <person name="Lopez P.J."/>
            <person name="McLachlan D.H."/>
            <person name="Meslet-Cladiere L."/>
            <person name="Moustafa A."/>
            <person name="Nehr Z."/>
            <person name="Nyvall Collen P."/>
            <person name="Panaud O."/>
            <person name="Partensky F."/>
            <person name="Poulain J."/>
            <person name="Rensing S.A."/>
            <person name="Rousvoal S."/>
            <person name="Samson G."/>
            <person name="Symeonidi A."/>
            <person name="Weissenbach J."/>
            <person name="Zambounis A."/>
            <person name="Wincker P."/>
            <person name="Boyen C."/>
        </authorList>
    </citation>
    <scope>NUCLEOTIDE SEQUENCE [LARGE SCALE GENOMIC DNA]</scope>
    <source>
        <strain evidence="8">cv. Stackhouse</strain>
    </source>
</reference>
<dbReference type="Gene3D" id="3.90.940.10">
    <property type="match status" value="1"/>
</dbReference>
<dbReference type="GO" id="GO:0003677">
    <property type="term" value="F:DNA binding"/>
    <property type="evidence" value="ECO:0007669"/>
    <property type="project" value="InterPro"/>
</dbReference>
<dbReference type="NCBIfam" id="NF002208">
    <property type="entry name" value="PRK01099.1-3"/>
    <property type="match status" value="1"/>
</dbReference>
<dbReference type="OrthoDB" id="259769at2759"/>
<keyword evidence="8" id="KW-1185">Reference proteome</keyword>
<dbReference type="GO" id="GO:0042797">
    <property type="term" value="P:tRNA transcription by RNA polymerase III"/>
    <property type="evidence" value="ECO:0007669"/>
    <property type="project" value="TreeGrafter"/>
</dbReference>
<dbReference type="AlphaFoldDB" id="R7QAB3"/>
<gene>
    <name evidence="7" type="ORF">CHC_T00003644001</name>
</gene>
<dbReference type="InterPro" id="IPR006111">
    <property type="entry name" value="Rpo6/Rpb6"/>
</dbReference>
<accession>R7QAB3</accession>
<protein>
    <submittedName>
        <fullName evidence="7">Uncharacterized protein</fullName>
    </submittedName>
</protein>
<name>R7QAB3_CHOCR</name>
<dbReference type="RefSeq" id="XP_005714547.1">
    <property type="nucleotide sequence ID" value="XM_005714490.1"/>
</dbReference>
<dbReference type="PANTHER" id="PTHR47227">
    <property type="entry name" value="DNA-DIRECTED RNA POLYMERASE SUBUNIT K"/>
    <property type="match status" value="1"/>
</dbReference>
<dbReference type="SUPFAM" id="SSF63562">
    <property type="entry name" value="RPB6/omega subunit-like"/>
    <property type="match status" value="1"/>
</dbReference>
<dbReference type="GO" id="GO:0005665">
    <property type="term" value="C:RNA polymerase II, core complex"/>
    <property type="evidence" value="ECO:0007669"/>
    <property type="project" value="InterPro"/>
</dbReference>
<dbReference type="OMA" id="MENFDEM"/>
<evidence type="ECO:0000256" key="3">
    <source>
        <dbReference type="ARBA" id="ARBA00023163"/>
    </source>
</evidence>
<dbReference type="NCBIfam" id="NF002207">
    <property type="entry name" value="PRK01099.1-2"/>
    <property type="match status" value="1"/>
</dbReference>
<dbReference type="InterPro" id="IPR006110">
    <property type="entry name" value="Pol_omega/Rpo6/RPB6"/>
</dbReference>
<dbReference type="PROSITE" id="PS01111">
    <property type="entry name" value="RNA_POL_K_14KD"/>
    <property type="match status" value="1"/>
</dbReference>
<dbReference type="HAMAP" id="MF_00192">
    <property type="entry name" value="RNApol_arch_Rpo6"/>
    <property type="match status" value="1"/>
</dbReference>
<dbReference type="GO" id="GO:0006366">
    <property type="term" value="P:transcription by RNA polymerase II"/>
    <property type="evidence" value="ECO:0007669"/>
    <property type="project" value="TreeGrafter"/>
</dbReference>
<organism evidence="7 8">
    <name type="scientific">Chondrus crispus</name>
    <name type="common">Carrageen Irish moss</name>
    <name type="synonym">Polymorpha crispa</name>
    <dbReference type="NCBI Taxonomy" id="2769"/>
    <lineage>
        <taxon>Eukaryota</taxon>
        <taxon>Rhodophyta</taxon>
        <taxon>Florideophyceae</taxon>
        <taxon>Rhodymeniophycidae</taxon>
        <taxon>Gigartinales</taxon>
        <taxon>Gigartinaceae</taxon>
        <taxon>Chondrus</taxon>
    </lineage>
</organism>
<dbReference type="PIRSF" id="PIRSF500154">
    <property type="entry name" value="RPB6"/>
    <property type="match status" value="1"/>
</dbReference>